<dbReference type="EMBL" id="JAQQWK010000011">
    <property type="protein sequence ID" value="KAK8024245.1"/>
    <property type="molecule type" value="Genomic_DNA"/>
</dbReference>
<dbReference type="PROSITE" id="PS51635">
    <property type="entry name" value="PNPLA"/>
    <property type="match status" value="1"/>
</dbReference>
<protein>
    <recommendedName>
        <fullName evidence="4">PNPLA domain-containing protein</fullName>
    </recommendedName>
</protein>
<feature type="compositionally biased region" description="Polar residues" evidence="3">
    <location>
        <begin position="516"/>
        <end position="539"/>
    </location>
</feature>
<keyword evidence="1" id="KW-0443">Lipid metabolism</keyword>
<dbReference type="PANTHER" id="PTHR24185">
    <property type="entry name" value="CALCIUM-INDEPENDENT PHOSPHOLIPASE A2-GAMMA"/>
    <property type="match status" value="1"/>
</dbReference>
<feature type="compositionally biased region" description="Polar residues" evidence="3">
    <location>
        <begin position="144"/>
        <end position="159"/>
    </location>
</feature>
<proteinExistence type="predicted"/>
<dbReference type="SUPFAM" id="SSF52151">
    <property type="entry name" value="FabD/lysophospholipase-like"/>
    <property type="match status" value="1"/>
</dbReference>
<feature type="region of interest" description="Disordered" evidence="3">
    <location>
        <begin position="134"/>
        <end position="162"/>
    </location>
</feature>
<dbReference type="InterPro" id="IPR002641">
    <property type="entry name" value="PNPLA_dom"/>
</dbReference>
<dbReference type="Pfam" id="PF01734">
    <property type="entry name" value="Patatin"/>
    <property type="match status" value="1"/>
</dbReference>
<dbReference type="Proteomes" id="UP001444661">
    <property type="component" value="Unassembled WGS sequence"/>
</dbReference>
<dbReference type="Gene3D" id="3.40.1090.10">
    <property type="entry name" value="Cytosolic phospholipase A2 catalytic domain"/>
    <property type="match status" value="1"/>
</dbReference>
<dbReference type="CDD" id="cd07216">
    <property type="entry name" value="Pat17_PNPLA8_PNPLA9_like3"/>
    <property type="match status" value="1"/>
</dbReference>
<evidence type="ECO:0000313" key="6">
    <source>
        <dbReference type="Proteomes" id="UP001444661"/>
    </source>
</evidence>
<feature type="short sequence motif" description="GXGXXG" evidence="2">
    <location>
        <begin position="25"/>
        <end position="30"/>
    </location>
</feature>
<reference evidence="5 6" key="1">
    <citation type="submission" date="2023-01" db="EMBL/GenBank/DDBJ databases">
        <title>Analysis of 21 Apiospora genomes using comparative genomics revels a genus with tremendous synthesis potential of carbohydrate active enzymes and secondary metabolites.</title>
        <authorList>
            <person name="Sorensen T."/>
        </authorList>
    </citation>
    <scope>NUCLEOTIDE SEQUENCE [LARGE SCALE GENOMIC DNA]</scope>
    <source>
        <strain evidence="5 6">CBS 33761</strain>
    </source>
</reference>
<dbReference type="InterPro" id="IPR016035">
    <property type="entry name" value="Acyl_Trfase/lysoPLipase"/>
</dbReference>
<dbReference type="PANTHER" id="PTHR24185:SF4">
    <property type="entry name" value="SERINE HYDROLASE, PUTATIVE (AFU_ORTHOLOGUE AFUA_2G07870)-RELATED"/>
    <property type="match status" value="1"/>
</dbReference>
<evidence type="ECO:0000256" key="1">
    <source>
        <dbReference type="ARBA" id="ARBA00023098"/>
    </source>
</evidence>
<feature type="compositionally biased region" description="Pro residues" evidence="3">
    <location>
        <begin position="588"/>
        <end position="607"/>
    </location>
</feature>
<feature type="compositionally biased region" description="Basic and acidic residues" evidence="3">
    <location>
        <begin position="487"/>
        <end position="502"/>
    </location>
</feature>
<feature type="domain" description="PNPLA" evidence="4">
    <location>
        <begin position="21"/>
        <end position="285"/>
    </location>
</feature>
<comment type="caution">
    <text evidence="5">The sequence shown here is derived from an EMBL/GenBank/DDBJ whole genome shotgun (WGS) entry which is preliminary data.</text>
</comment>
<accession>A0ABR1S3I6</accession>
<feature type="compositionally biased region" description="Polar residues" evidence="3">
    <location>
        <begin position="473"/>
        <end position="486"/>
    </location>
</feature>
<evidence type="ECO:0000259" key="4">
    <source>
        <dbReference type="PROSITE" id="PS51635"/>
    </source>
</evidence>
<feature type="region of interest" description="Disordered" evidence="3">
    <location>
        <begin position="450"/>
        <end position="651"/>
    </location>
</feature>
<organism evidence="5 6">
    <name type="scientific">Apiospora rasikravindrae</name>
    <dbReference type="NCBI Taxonomy" id="990691"/>
    <lineage>
        <taxon>Eukaryota</taxon>
        <taxon>Fungi</taxon>
        <taxon>Dikarya</taxon>
        <taxon>Ascomycota</taxon>
        <taxon>Pezizomycotina</taxon>
        <taxon>Sordariomycetes</taxon>
        <taxon>Xylariomycetidae</taxon>
        <taxon>Amphisphaeriales</taxon>
        <taxon>Apiosporaceae</taxon>
        <taxon>Apiospora</taxon>
    </lineage>
</organism>
<gene>
    <name evidence="5" type="ORF">PG993_012311</name>
</gene>
<name>A0ABR1S3I6_9PEZI</name>
<keyword evidence="6" id="KW-1185">Reference proteome</keyword>
<evidence type="ECO:0000256" key="2">
    <source>
        <dbReference type="PROSITE-ProRule" id="PRU01161"/>
    </source>
</evidence>
<evidence type="ECO:0000256" key="3">
    <source>
        <dbReference type="SAM" id="MobiDB-lite"/>
    </source>
</evidence>
<sequence>MDSDGALKRRDTTKGPPLRILSLDGGGVRGYSMIIILQELMHRTYVEIEGKAPRRHEIPKPCDHFDLIVGTGTGGLIALMLGRLRLDLEQCKELYVRMTRMVFQTDKTIAGIPYRSTLFKASMLEQAIKEAVREHTVDEDEGNDTGSSIASPLSRTSAASKVKRHTSNASVISFSAKSPTAQMAKPAFRGSYGDPDALLYDTRENRTKTAVTAMYRGTQKGGEPALLRSYDSRKEPAPEFDCTIWQAGRATSAIGLAFKPIRVGQSQFHDDGAGTFNPSPYALDEATVNEWPGREVGVFVSVGTGRRPRGTDQNSHVWYEGFMGEFADARRKLIAKIEGCEVIHEYMMKEHLMKRGVNAENYYRLNVEVGVGEFGMNEWHRLSEISTGTRRYMGRSAEQKMIQESSTKLAKIYRAKQRYERLGNVPEIVPPPAMASISSPLAVELPGDFPMSFPTRNSPGRESYDSGTDRLSLPTSNPIQTPSPRSSAEHTRPVERPAERTRPATSHASPPRTHTPRSSEPNIRTAQQQTPLSTISQSPIDDDPDRLVSHAPTPSQYRHASGADKIAITSSDEYEYSRRPQGDMVPKPLSPQPRPYRIDPPPLPPKTPLSHLEGHGRRPSVNANGPPPYPMDDDEPPPMVNMARKPELRHR</sequence>
<evidence type="ECO:0000313" key="5">
    <source>
        <dbReference type="EMBL" id="KAK8024245.1"/>
    </source>
</evidence>
<comment type="caution">
    <text evidence="2">Lacks conserved residue(s) required for the propagation of feature annotation.</text>
</comment>
<feature type="short sequence motif" description="DGA/G" evidence="2">
    <location>
        <begin position="271"/>
        <end position="273"/>
    </location>
</feature>